<gene>
    <name evidence="7" type="ORF">SUH3_22580</name>
</gene>
<accession>A0A073J0B4</accession>
<feature type="transmembrane region" description="Helical" evidence="6">
    <location>
        <begin position="76"/>
        <end position="97"/>
    </location>
</feature>
<feature type="transmembrane region" description="Helical" evidence="6">
    <location>
        <begin position="104"/>
        <end position="121"/>
    </location>
</feature>
<sequence>MRIALVLLGVAIALALPFFVYPILLMTILCFVIFASSFNLLLGYVGLLCFGQAMFLGLSAYIAGYLLKTTGVSIEIAILAAALVSALLGGFVGFVAVRRTGIQFAMITFAFAQFVYFMLLQSEFTGGEDGMQGIPRSDLFGVVDISDSRTFYYFVLAMTALAIFAIYRVIHSPFGEILKAIRDNEARVESLGFRPERFKIIAMMISAGIAGFAGALKATVFQFATLTDVSWTVSGEVILMTLLGGMGTFTGPMVGAAAIIFLNDELAQFGEWALIAQGVILILVILFLRRGVVGEAGALWRRMRNRNKG</sequence>
<evidence type="ECO:0000256" key="2">
    <source>
        <dbReference type="ARBA" id="ARBA00022475"/>
    </source>
</evidence>
<feature type="transmembrane region" description="Helical" evidence="6">
    <location>
        <begin position="41"/>
        <end position="64"/>
    </location>
</feature>
<dbReference type="InterPro" id="IPR001851">
    <property type="entry name" value="ABC_transp_permease"/>
</dbReference>
<evidence type="ECO:0000313" key="7">
    <source>
        <dbReference type="EMBL" id="KEJ95315.1"/>
    </source>
</evidence>
<evidence type="ECO:0000313" key="8">
    <source>
        <dbReference type="Proteomes" id="UP000027746"/>
    </source>
</evidence>
<dbReference type="GeneID" id="68872505"/>
<dbReference type="GO" id="GO:0005886">
    <property type="term" value="C:plasma membrane"/>
    <property type="evidence" value="ECO:0007669"/>
    <property type="project" value="UniProtKB-SubCell"/>
</dbReference>
<feature type="transmembrane region" description="Helical" evidence="6">
    <location>
        <begin position="200"/>
        <end position="225"/>
    </location>
</feature>
<comment type="subcellular location">
    <subcellularLocation>
        <location evidence="1">Cell membrane</location>
        <topology evidence="1">Multi-pass membrane protein</topology>
    </subcellularLocation>
</comment>
<keyword evidence="4 6" id="KW-1133">Transmembrane helix</keyword>
<dbReference type="GO" id="GO:0015658">
    <property type="term" value="F:branched-chain amino acid transmembrane transporter activity"/>
    <property type="evidence" value="ECO:0007669"/>
    <property type="project" value="InterPro"/>
</dbReference>
<dbReference type="InterPro" id="IPR043428">
    <property type="entry name" value="LivM-like"/>
</dbReference>
<evidence type="ECO:0000256" key="5">
    <source>
        <dbReference type="ARBA" id="ARBA00023136"/>
    </source>
</evidence>
<evidence type="ECO:0000256" key="4">
    <source>
        <dbReference type="ARBA" id="ARBA00022989"/>
    </source>
</evidence>
<comment type="caution">
    <text evidence="7">The sequence shown here is derived from an EMBL/GenBank/DDBJ whole genome shotgun (WGS) entry which is preliminary data.</text>
</comment>
<keyword evidence="8" id="KW-1185">Reference proteome</keyword>
<dbReference type="EMBL" id="JAMD01000007">
    <property type="protein sequence ID" value="KEJ95315.1"/>
    <property type="molecule type" value="Genomic_DNA"/>
</dbReference>
<keyword evidence="3 6" id="KW-0812">Transmembrane</keyword>
<keyword evidence="2" id="KW-1003">Cell membrane</keyword>
<feature type="transmembrane region" description="Helical" evidence="6">
    <location>
        <begin position="6"/>
        <end position="34"/>
    </location>
</feature>
<dbReference type="PANTHER" id="PTHR30482:SF17">
    <property type="entry name" value="ABC TRANSPORTER ATP-BINDING PROTEIN"/>
    <property type="match status" value="1"/>
</dbReference>
<feature type="transmembrane region" description="Helical" evidence="6">
    <location>
        <begin position="151"/>
        <end position="170"/>
    </location>
</feature>
<proteinExistence type="predicted"/>
<evidence type="ECO:0000256" key="3">
    <source>
        <dbReference type="ARBA" id="ARBA00022692"/>
    </source>
</evidence>
<feature type="transmembrane region" description="Helical" evidence="6">
    <location>
        <begin position="269"/>
        <end position="288"/>
    </location>
</feature>
<protein>
    <submittedName>
        <fullName evidence="7">ABC transporter permease</fullName>
    </submittedName>
</protein>
<keyword evidence="5 6" id="KW-0472">Membrane</keyword>
<evidence type="ECO:0000256" key="6">
    <source>
        <dbReference type="SAM" id="Phobius"/>
    </source>
</evidence>
<dbReference type="Proteomes" id="UP000027746">
    <property type="component" value="Unassembled WGS sequence"/>
</dbReference>
<reference evidence="7 8" key="1">
    <citation type="submission" date="2014-01" db="EMBL/GenBank/DDBJ databases">
        <title>Sulfitobacter sp. H3 (MCCC 1A00686) Genome Sequencing.</title>
        <authorList>
            <person name="Lai Q."/>
            <person name="Hong Z."/>
        </authorList>
    </citation>
    <scope>NUCLEOTIDE SEQUENCE [LARGE SCALE GENOMIC DNA]</scope>
    <source>
        <strain evidence="7 8">H3</strain>
    </source>
</reference>
<dbReference type="RefSeq" id="WP_037927481.1">
    <property type="nucleotide sequence ID" value="NZ_CP054606.1"/>
</dbReference>
<organism evidence="7 8">
    <name type="scientific">Pseudosulfitobacter pseudonitzschiae</name>
    <dbReference type="NCBI Taxonomy" id="1402135"/>
    <lineage>
        <taxon>Bacteria</taxon>
        <taxon>Pseudomonadati</taxon>
        <taxon>Pseudomonadota</taxon>
        <taxon>Alphaproteobacteria</taxon>
        <taxon>Rhodobacterales</taxon>
        <taxon>Roseobacteraceae</taxon>
        <taxon>Pseudosulfitobacter</taxon>
    </lineage>
</organism>
<name>A0A073J0B4_9RHOB</name>
<dbReference type="PANTHER" id="PTHR30482">
    <property type="entry name" value="HIGH-AFFINITY BRANCHED-CHAIN AMINO ACID TRANSPORT SYSTEM PERMEASE"/>
    <property type="match status" value="1"/>
</dbReference>
<feature type="transmembrane region" description="Helical" evidence="6">
    <location>
        <begin position="237"/>
        <end position="262"/>
    </location>
</feature>
<dbReference type="AlphaFoldDB" id="A0A073J0B4"/>
<evidence type="ECO:0000256" key="1">
    <source>
        <dbReference type="ARBA" id="ARBA00004651"/>
    </source>
</evidence>
<dbReference type="Pfam" id="PF02653">
    <property type="entry name" value="BPD_transp_2"/>
    <property type="match status" value="1"/>
</dbReference>
<dbReference type="CDD" id="cd06581">
    <property type="entry name" value="TM_PBP1_LivM_like"/>
    <property type="match status" value="1"/>
</dbReference>